<evidence type="ECO:0000256" key="1">
    <source>
        <dbReference type="ARBA" id="ARBA00022737"/>
    </source>
</evidence>
<dbReference type="InterPro" id="IPR036770">
    <property type="entry name" value="Ankyrin_rpt-contain_sf"/>
</dbReference>
<feature type="repeat" description="ANK" evidence="3">
    <location>
        <begin position="293"/>
        <end position="321"/>
    </location>
</feature>
<dbReference type="Pfam" id="PF12796">
    <property type="entry name" value="Ank_2"/>
    <property type="match status" value="2"/>
</dbReference>
<sequence length="599" mass="68018">MEALGLAFTVAPLLGGGPKMIRFCREWNRVPTDLDRAAARVQNLQTMCDALSLLHSNLPEEQRQLVPDLPKAIALALESLPKTPTKRSKISYLRWLTGDRDVHERVAAETQQVMLLAGLTLGLQRLAQRAADDRDHDHSSLNEAAQVPQGMEMTTRDAEQWVTTKETGTFTAFAARCWVSFGGWVFREISRVFEPNNNLSRNFDSMSTLQETPAHYASIHNLPRILLYAAIVIRRLVWRHWLKASPGQDRLLEFHRVSPEQEFLLASKAGDVVRMQQLLVLEQVSPFYATTTDGVTALTLAIEHGHHEAVKLLLAQGALVNRAFGLKETSPLCWALQHRRLEICRTLLSYGASLDHFTALDWTPLYYLWPWDMEDGFRHPPAAEFIRMLHATGEKFHTLHEDHLDNVGWSVMHRAAIFADPADLQLLLDYGVNAFTPHAYLDWMPLHFVVEYGISDNFPVLFHAYEREFGSRAALELRDSRGWTPLHMAAANGHFELVRVLLERGANRKALTGPVYDSDMPESIRGKRCSPHELAWASGESSGHCFDTIAAAIPEDQWFDAPEYPEDSLLRKAFKFPRQVVSKEKMKNLAAFFRRCRQS</sequence>
<dbReference type="AlphaFoldDB" id="A0A178D5N3"/>
<dbReference type="PANTHER" id="PTHR24198:SF165">
    <property type="entry name" value="ANKYRIN REPEAT-CONTAINING PROTEIN-RELATED"/>
    <property type="match status" value="1"/>
</dbReference>
<dbReference type="SMART" id="SM00248">
    <property type="entry name" value="ANK"/>
    <property type="match status" value="4"/>
</dbReference>
<keyword evidence="5" id="KW-1185">Reference proteome</keyword>
<dbReference type="Gene3D" id="1.25.40.20">
    <property type="entry name" value="Ankyrin repeat-containing domain"/>
    <property type="match status" value="2"/>
</dbReference>
<dbReference type="EMBL" id="LVCJ01000018">
    <property type="protein sequence ID" value="OAL36957.1"/>
    <property type="molecule type" value="Genomic_DNA"/>
</dbReference>
<feature type="repeat" description="ANK" evidence="3">
    <location>
        <begin position="481"/>
        <end position="513"/>
    </location>
</feature>
<keyword evidence="1" id="KW-0677">Repeat</keyword>
<dbReference type="OrthoDB" id="366390at2759"/>
<organism evidence="4 5">
    <name type="scientific">Fonsecaea nubica</name>
    <dbReference type="NCBI Taxonomy" id="856822"/>
    <lineage>
        <taxon>Eukaryota</taxon>
        <taxon>Fungi</taxon>
        <taxon>Dikarya</taxon>
        <taxon>Ascomycota</taxon>
        <taxon>Pezizomycotina</taxon>
        <taxon>Eurotiomycetes</taxon>
        <taxon>Chaetothyriomycetidae</taxon>
        <taxon>Chaetothyriales</taxon>
        <taxon>Herpotrichiellaceae</taxon>
        <taxon>Fonsecaea</taxon>
    </lineage>
</organism>
<dbReference type="InterPro" id="IPR002110">
    <property type="entry name" value="Ankyrin_rpt"/>
</dbReference>
<dbReference type="RefSeq" id="XP_022501969.1">
    <property type="nucleotide sequence ID" value="XM_022642026.1"/>
</dbReference>
<dbReference type="SUPFAM" id="SSF48403">
    <property type="entry name" value="Ankyrin repeat"/>
    <property type="match status" value="1"/>
</dbReference>
<gene>
    <name evidence="4" type="ORF">AYO20_03726</name>
</gene>
<reference evidence="4 5" key="1">
    <citation type="submission" date="2016-03" db="EMBL/GenBank/DDBJ databases">
        <title>The draft genome sequence of Fonsecaea nubica causative agent of cutaneous subcutaneous infection in human host.</title>
        <authorList>
            <person name="Costa F."/>
            <person name="Sybren D.H."/>
            <person name="Raittz R.T."/>
            <person name="Weiss V.A."/>
            <person name="Leao A.C."/>
            <person name="Gomes R."/>
            <person name="De Souza E.M."/>
            <person name="Pedrosa F.O."/>
            <person name="Steffens M.B."/>
            <person name="Bombassaro A."/>
            <person name="Tadra-Sfeir M.Z."/>
            <person name="Moreno L.F."/>
            <person name="Najafzadeh M.J."/>
            <person name="Felipe M.S."/>
            <person name="Teixeira M."/>
            <person name="Sun J."/>
            <person name="Xi L."/>
            <person name="Castro M.A."/>
            <person name="Vicente V.A."/>
        </authorList>
    </citation>
    <scope>NUCLEOTIDE SEQUENCE [LARGE SCALE GENOMIC DNA]</scope>
    <source>
        <strain evidence="4 5">CBS 269.64</strain>
    </source>
</reference>
<evidence type="ECO:0000313" key="5">
    <source>
        <dbReference type="Proteomes" id="UP000185904"/>
    </source>
</evidence>
<evidence type="ECO:0000256" key="2">
    <source>
        <dbReference type="ARBA" id="ARBA00023043"/>
    </source>
</evidence>
<dbReference type="PROSITE" id="PS50297">
    <property type="entry name" value="ANK_REP_REGION"/>
    <property type="match status" value="2"/>
</dbReference>
<dbReference type="Proteomes" id="UP000185904">
    <property type="component" value="Unassembled WGS sequence"/>
</dbReference>
<evidence type="ECO:0000256" key="3">
    <source>
        <dbReference type="PROSITE-ProRule" id="PRU00023"/>
    </source>
</evidence>
<proteinExistence type="predicted"/>
<protein>
    <submittedName>
        <fullName evidence="4">Uncharacterized protein</fullName>
    </submittedName>
</protein>
<comment type="caution">
    <text evidence="4">The sequence shown here is derived from an EMBL/GenBank/DDBJ whole genome shotgun (WGS) entry which is preliminary data.</text>
</comment>
<keyword evidence="2 3" id="KW-0040">ANK repeat</keyword>
<dbReference type="GeneID" id="34587147"/>
<name>A0A178D5N3_9EURO</name>
<accession>A0A178D5N3</accession>
<evidence type="ECO:0000313" key="4">
    <source>
        <dbReference type="EMBL" id="OAL36957.1"/>
    </source>
</evidence>
<dbReference type="PROSITE" id="PS50088">
    <property type="entry name" value="ANK_REPEAT"/>
    <property type="match status" value="2"/>
</dbReference>
<dbReference type="PANTHER" id="PTHR24198">
    <property type="entry name" value="ANKYRIN REPEAT AND PROTEIN KINASE DOMAIN-CONTAINING PROTEIN"/>
    <property type="match status" value="1"/>
</dbReference>